<dbReference type="SUPFAM" id="SSF81301">
    <property type="entry name" value="Nucleotidyltransferase"/>
    <property type="match status" value="1"/>
</dbReference>
<dbReference type="PANTHER" id="PTHR34822:SF1">
    <property type="entry name" value="GRPB FAMILY PROTEIN"/>
    <property type="match status" value="1"/>
</dbReference>
<dbReference type="EMBL" id="JAUUTW010000026">
    <property type="protein sequence ID" value="MDP1453427.1"/>
    <property type="molecule type" value="Genomic_DNA"/>
</dbReference>
<dbReference type="Pfam" id="PF04229">
    <property type="entry name" value="GrpB"/>
    <property type="match status" value="1"/>
</dbReference>
<dbReference type="RefSeq" id="WP_305161513.1">
    <property type="nucleotide sequence ID" value="NZ_JAUUTW010000026.1"/>
</dbReference>
<proteinExistence type="predicted"/>
<gene>
    <name evidence="1" type="ORF">Q8G36_20900</name>
</gene>
<name>A0AA90P4X5_9BACI</name>
<dbReference type="InterPro" id="IPR043519">
    <property type="entry name" value="NT_sf"/>
</dbReference>
<dbReference type="InterPro" id="IPR007344">
    <property type="entry name" value="GrpB/CoaE"/>
</dbReference>
<dbReference type="Proteomes" id="UP001178275">
    <property type="component" value="Unassembled WGS sequence"/>
</dbReference>
<protein>
    <submittedName>
        <fullName evidence="1">GrpB family protein</fullName>
    </submittedName>
</protein>
<comment type="caution">
    <text evidence="1">The sequence shown here is derived from an EMBL/GenBank/DDBJ whole genome shotgun (WGS) entry which is preliminary data.</text>
</comment>
<dbReference type="Gene3D" id="3.30.460.10">
    <property type="entry name" value="Beta Polymerase, domain 2"/>
    <property type="match status" value="1"/>
</dbReference>
<dbReference type="PANTHER" id="PTHR34822">
    <property type="entry name" value="GRPB DOMAIN PROTEIN (AFU_ORTHOLOGUE AFUA_1G01530)"/>
    <property type="match status" value="1"/>
</dbReference>
<evidence type="ECO:0000313" key="2">
    <source>
        <dbReference type="Proteomes" id="UP001178275"/>
    </source>
</evidence>
<dbReference type="AlphaFoldDB" id="A0AA90P4X5"/>
<accession>A0AA90P4X5</accession>
<organism evidence="1 2">
    <name type="scientific">Peribacillus frigoritolerans</name>
    <dbReference type="NCBI Taxonomy" id="450367"/>
    <lineage>
        <taxon>Bacteria</taxon>
        <taxon>Bacillati</taxon>
        <taxon>Bacillota</taxon>
        <taxon>Bacilli</taxon>
        <taxon>Bacillales</taxon>
        <taxon>Bacillaceae</taxon>
        <taxon>Peribacillus</taxon>
    </lineage>
</organism>
<sequence>MEKPVVIENYNPNWSKEYEQEKKKIMGVLKENNICIEHIGSTSVIGLGAKPILDIMVGVTNLDEVDKFIEPLKQIGYEFVAHKEFPERRFFRKGQWRAGTHHLHIYKFESRHWNNNILFRNYLRTHSDVLKQYHQLKKDLALEHYLDRTRYTQAKEPFIQNVLEKAKEEQKNK</sequence>
<reference evidence="1" key="1">
    <citation type="submission" date="2023-07" db="EMBL/GenBank/DDBJ databases">
        <title>Murine gut Bacillus species.</title>
        <authorList>
            <person name="Gutman E."/>
            <person name="Hashuel R."/>
            <person name="Litvak Y."/>
        </authorList>
    </citation>
    <scope>NUCLEOTIDE SEQUENCE</scope>
    <source>
        <strain evidence="1">RU293</strain>
    </source>
</reference>
<evidence type="ECO:0000313" key="1">
    <source>
        <dbReference type="EMBL" id="MDP1453427.1"/>
    </source>
</evidence>